<evidence type="ECO:0000313" key="1">
    <source>
        <dbReference type="EMBL" id="QMR42982.1"/>
    </source>
</evidence>
<reference evidence="2" key="1">
    <citation type="submission" date="2020-06" db="EMBL/GenBank/DDBJ databases">
        <title>REHAB project genomes.</title>
        <authorList>
            <person name="Shaw L.P."/>
        </authorList>
    </citation>
    <scope>NUCLEOTIDE SEQUENCE [LARGE SCALE GENOMIC DNA]</scope>
    <source>
        <strain evidence="2">RHBSTW-00938</strain>
        <plasmid evidence="2">prhbstw-00938_2</plasmid>
    </source>
</reference>
<evidence type="ECO:0000313" key="2">
    <source>
        <dbReference type="Proteomes" id="UP000514462"/>
    </source>
</evidence>
<geneLocation type="plasmid" evidence="2">
    <name>prhbstw-00938_2</name>
</geneLocation>
<dbReference type="AlphaFoldDB" id="A0AAP9U950"/>
<sequence>MMKTLIRDVIAIFTRKPQGPVVVRHNLTEEEKAALQPVRSLSLGWISTVEELEREAARLTCEAGASAYLISDFEQGRFIHARATLFA</sequence>
<dbReference type="EMBL" id="CP055905">
    <property type="protein sequence ID" value="QMR42982.1"/>
    <property type="molecule type" value="Genomic_DNA"/>
</dbReference>
<protein>
    <submittedName>
        <fullName evidence="1">DUF1471 domain-containing protein</fullName>
    </submittedName>
</protein>
<dbReference type="Proteomes" id="UP000514462">
    <property type="component" value="Plasmid pRHBSTW-00938_2"/>
</dbReference>
<accession>A0AAP9U950</accession>
<gene>
    <name evidence="1" type="ORF">HV331_26195</name>
</gene>
<proteinExistence type="predicted"/>
<dbReference type="InterPro" id="IPR036275">
    <property type="entry name" value="YdgH-like_sf"/>
</dbReference>
<name>A0AAP9U950_KLEAE</name>
<dbReference type="RefSeq" id="WP_182015366.1">
    <property type="nucleotide sequence ID" value="NZ_CP055905.1"/>
</dbReference>
<organism evidence="1 2">
    <name type="scientific">Klebsiella aerogenes</name>
    <name type="common">Enterobacter aerogenes</name>
    <dbReference type="NCBI Taxonomy" id="548"/>
    <lineage>
        <taxon>Bacteria</taxon>
        <taxon>Pseudomonadati</taxon>
        <taxon>Pseudomonadota</taxon>
        <taxon>Gammaproteobacteria</taxon>
        <taxon>Enterobacterales</taxon>
        <taxon>Enterobacteriaceae</taxon>
        <taxon>Klebsiella/Raoultella group</taxon>
        <taxon>Klebsiella</taxon>
    </lineage>
</organism>
<keyword evidence="1" id="KW-0614">Plasmid</keyword>
<dbReference type="SUPFAM" id="SSF159871">
    <property type="entry name" value="YdgH-like"/>
    <property type="match status" value="1"/>
</dbReference>